<keyword evidence="6 9" id="KW-1133">Transmembrane helix</keyword>
<dbReference type="AlphaFoldDB" id="A0A0W0VM28"/>
<dbReference type="PANTHER" id="PTHR43773:SF1">
    <property type="entry name" value="MAGNESIUM TRANSPORTER MGTE"/>
    <property type="match status" value="1"/>
</dbReference>
<feature type="domain" description="CBS" evidence="10">
    <location>
        <begin position="127"/>
        <end position="190"/>
    </location>
</feature>
<dbReference type="SUPFAM" id="SSF158791">
    <property type="entry name" value="MgtE N-terminal domain-like"/>
    <property type="match status" value="1"/>
</dbReference>
<evidence type="ECO:0000256" key="9">
    <source>
        <dbReference type="RuleBase" id="RU362011"/>
    </source>
</evidence>
<evidence type="ECO:0000259" key="10">
    <source>
        <dbReference type="PROSITE" id="PS51371"/>
    </source>
</evidence>
<feature type="transmembrane region" description="Helical" evidence="9">
    <location>
        <begin position="275"/>
        <end position="295"/>
    </location>
</feature>
<dbReference type="InterPro" id="IPR006669">
    <property type="entry name" value="MgtE_transporter"/>
</dbReference>
<dbReference type="InterPro" id="IPR036739">
    <property type="entry name" value="SLC41_membr_dom_sf"/>
</dbReference>
<dbReference type="Pfam" id="PF00571">
    <property type="entry name" value="CBS"/>
    <property type="match status" value="2"/>
</dbReference>
<evidence type="ECO:0000256" key="7">
    <source>
        <dbReference type="ARBA" id="ARBA00023136"/>
    </source>
</evidence>
<evidence type="ECO:0000256" key="3">
    <source>
        <dbReference type="ARBA" id="ARBA00022448"/>
    </source>
</evidence>
<dbReference type="OrthoDB" id="9790355at2"/>
<keyword evidence="3 9" id="KW-0813">Transport</keyword>
<keyword evidence="8" id="KW-0129">CBS domain</keyword>
<dbReference type="STRING" id="45068.Llon_1189"/>
<dbReference type="SMART" id="SM00924">
    <property type="entry name" value="MgtE_N"/>
    <property type="match status" value="1"/>
</dbReference>
<reference evidence="11 12" key="1">
    <citation type="submission" date="2015-11" db="EMBL/GenBank/DDBJ databases">
        <title>Genomic analysis of 38 Legionella species identifies large and diverse effector repertoires.</title>
        <authorList>
            <person name="Burstein D."/>
            <person name="Amaro F."/>
            <person name="Zusman T."/>
            <person name="Lifshitz Z."/>
            <person name="Cohen O."/>
            <person name="Gilbert J.A."/>
            <person name="Pupko T."/>
            <person name="Shuman H.A."/>
            <person name="Segal G."/>
        </authorList>
    </citation>
    <scope>NUCLEOTIDE SEQUENCE [LARGE SCALE GENOMIC DNA]</scope>
    <source>
        <strain evidence="11 12">ATCC 49505</strain>
    </source>
</reference>
<evidence type="ECO:0000256" key="2">
    <source>
        <dbReference type="ARBA" id="ARBA00009749"/>
    </source>
</evidence>
<comment type="subunit">
    <text evidence="9">Homodimer.</text>
</comment>
<sequence length="439" mass="48590">MDIHQKNLPERELKRLLVEQDASTIADELDHASEERRSELFNLLPSEKAERVFSFLEPVNQAQLLQEMESKKAINLLEKMEPDDRARLFEELSAETAQHFLRRLSAKERRATSLLLKYPPETAGRIMSPFFIALSPEQTVEEALEKIKETGKEAETINVLPVVDENMLLQGVVGLDKLVLANRRQSIKDLMYKKIKSFSVYDDQEKVARFIQSTDWLAVPIVEEDKHLVGIVTIDDAMDIMQQEETEDIFRGSASGPLGKPYLSVPVFRLMQIRIIWLSLLAVAGTLTVNVLSTFESTLNEVVVLALFIPLLIGIGGNTGSQSATTIVRALAVDDIRVGDFMQVAMRETAVGIQLGLLLGLASYIIVSLIFQHNIALIVGLSLLSICTMAALAGSLMPILARVMHLDPAVVSAPFVSTVIDASGLLVYFLIAKAILGNI</sequence>
<proteinExistence type="inferred from homology"/>
<comment type="subcellular location">
    <subcellularLocation>
        <location evidence="9">Cell membrane</location>
        <topology evidence="9">Multi-pass membrane protein</topology>
    </subcellularLocation>
    <subcellularLocation>
        <location evidence="1">Membrane</location>
        <topology evidence="1">Multi-pass membrane protein</topology>
    </subcellularLocation>
</comment>
<dbReference type="Proteomes" id="UP000054997">
    <property type="component" value="Unassembled WGS sequence"/>
</dbReference>
<evidence type="ECO:0000256" key="1">
    <source>
        <dbReference type="ARBA" id="ARBA00004141"/>
    </source>
</evidence>
<feature type="transmembrane region" description="Helical" evidence="9">
    <location>
        <begin position="378"/>
        <end position="401"/>
    </location>
</feature>
<dbReference type="InterPro" id="IPR046342">
    <property type="entry name" value="CBS_dom_sf"/>
</dbReference>
<dbReference type="Gene3D" id="1.10.357.20">
    <property type="entry name" value="SLC41 divalent cation transporters, integral membrane domain"/>
    <property type="match status" value="1"/>
</dbReference>
<protein>
    <recommendedName>
        <fullName evidence="9">Magnesium transporter MgtE</fullName>
    </recommendedName>
</protein>
<dbReference type="InterPro" id="IPR006667">
    <property type="entry name" value="SLC41_membr_dom"/>
</dbReference>
<gene>
    <name evidence="11" type="ORF">Llon_1189</name>
</gene>
<dbReference type="SUPFAM" id="SSF161093">
    <property type="entry name" value="MgtE membrane domain-like"/>
    <property type="match status" value="1"/>
</dbReference>
<feature type="transmembrane region" description="Helical" evidence="9">
    <location>
        <begin position="351"/>
        <end position="371"/>
    </location>
</feature>
<dbReference type="Pfam" id="PF01769">
    <property type="entry name" value="MgtE"/>
    <property type="match status" value="1"/>
</dbReference>
<feature type="domain" description="CBS" evidence="10">
    <location>
        <begin position="191"/>
        <end position="247"/>
    </location>
</feature>
<comment type="caution">
    <text evidence="11">The sequence shown here is derived from an EMBL/GenBank/DDBJ whole genome shotgun (WGS) entry which is preliminary data.</text>
</comment>
<dbReference type="SUPFAM" id="SSF54631">
    <property type="entry name" value="CBS-domain pair"/>
    <property type="match status" value="1"/>
</dbReference>
<evidence type="ECO:0000313" key="11">
    <source>
        <dbReference type="EMBL" id="KTD21091.1"/>
    </source>
</evidence>
<dbReference type="NCBIfam" id="TIGR00400">
    <property type="entry name" value="mgtE"/>
    <property type="match status" value="1"/>
</dbReference>
<dbReference type="InterPro" id="IPR006668">
    <property type="entry name" value="Mg_transptr_MgtE_intracell_dom"/>
</dbReference>
<dbReference type="PATRIC" id="fig|45068.5.peg.1283"/>
<evidence type="ECO:0000256" key="5">
    <source>
        <dbReference type="ARBA" id="ARBA00022842"/>
    </source>
</evidence>
<feature type="transmembrane region" description="Helical" evidence="9">
    <location>
        <begin position="302"/>
        <end position="321"/>
    </location>
</feature>
<dbReference type="InterPro" id="IPR038076">
    <property type="entry name" value="MgtE_N_sf"/>
</dbReference>
<organism evidence="11 12">
    <name type="scientific">Legionella londiniensis</name>
    <dbReference type="NCBI Taxonomy" id="45068"/>
    <lineage>
        <taxon>Bacteria</taxon>
        <taxon>Pseudomonadati</taxon>
        <taxon>Pseudomonadota</taxon>
        <taxon>Gammaproteobacteria</taxon>
        <taxon>Legionellales</taxon>
        <taxon>Legionellaceae</taxon>
        <taxon>Legionella</taxon>
    </lineage>
</organism>
<keyword evidence="4 9" id="KW-0812">Transmembrane</keyword>
<evidence type="ECO:0000256" key="6">
    <source>
        <dbReference type="ARBA" id="ARBA00022989"/>
    </source>
</evidence>
<evidence type="ECO:0000313" key="12">
    <source>
        <dbReference type="Proteomes" id="UP000054997"/>
    </source>
</evidence>
<dbReference type="GO" id="GO:0005886">
    <property type="term" value="C:plasma membrane"/>
    <property type="evidence" value="ECO:0007669"/>
    <property type="project" value="UniProtKB-SubCell"/>
</dbReference>
<dbReference type="GO" id="GO:0015095">
    <property type="term" value="F:magnesium ion transmembrane transporter activity"/>
    <property type="evidence" value="ECO:0007669"/>
    <property type="project" value="UniProtKB-UniRule"/>
</dbReference>
<comment type="similarity">
    <text evidence="2 9">Belongs to the SLC41A transporter family.</text>
</comment>
<name>A0A0W0VM28_9GAMM</name>
<evidence type="ECO:0000256" key="8">
    <source>
        <dbReference type="PROSITE-ProRule" id="PRU00703"/>
    </source>
</evidence>
<dbReference type="CDD" id="cd04606">
    <property type="entry name" value="CBS_pair_Mg_transporter"/>
    <property type="match status" value="1"/>
</dbReference>
<keyword evidence="5 9" id="KW-0460">Magnesium</keyword>
<dbReference type="RefSeq" id="WP_058529195.1">
    <property type="nucleotide sequence ID" value="NZ_CAAAHZ010000015.1"/>
</dbReference>
<dbReference type="InterPro" id="IPR000644">
    <property type="entry name" value="CBS_dom"/>
</dbReference>
<dbReference type="Gene3D" id="1.25.60.10">
    <property type="entry name" value="MgtE N-terminal domain-like"/>
    <property type="match status" value="1"/>
</dbReference>
<dbReference type="PANTHER" id="PTHR43773">
    <property type="entry name" value="MAGNESIUM TRANSPORTER MGTE"/>
    <property type="match status" value="1"/>
</dbReference>
<keyword evidence="12" id="KW-1185">Reference proteome</keyword>
<dbReference type="Gene3D" id="3.10.580.10">
    <property type="entry name" value="CBS-domain"/>
    <property type="match status" value="1"/>
</dbReference>
<keyword evidence="7 9" id="KW-0472">Membrane</keyword>
<keyword evidence="9" id="KW-0479">Metal-binding</keyword>
<feature type="transmembrane region" description="Helical" evidence="9">
    <location>
        <begin position="413"/>
        <end position="436"/>
    </location>
</feature>
<dbReference type="PROSITE" id="PS51371">
    <property type="entry name" value="CBS"/>
    <property type="match status" value="2"/>
</dbReference>
<keyword evidence="9" id="KW-1003">Cell membrane</keyword>
<dbReference type="Pfam" id="PF03448">
    <property type="entry name" value="MgtE_N"/>
    <property type="match status" value="1"/>
</dbReference>
<comment type="function">
    <text evidence="9">Acts as a magnesium transporter.</text>
</comment>
<evidence type="ECO:0000256" key="4">
    <source>
        <dbReference type="ARBA" id="ARBA00022692"/>
    </source>
</evidence>
<dbReference type="GO" id="GO:0046872">
    <property type="term" value="F:metal ion binding"/>
    <property type="evidence" value="ECO:0007669"/>
    <property type="project" value="UniProtKB-KW"/>
</dbReference>
<accession>A0A0W0VM28</accession>
<dbReference type="EMBL" id="LNYK01000016">
    <property type="protein sequence ID" value="KTD21091.1"/>
    <property type="molecule type" value="Genomic_DNA"/>
</dbReference>